<protein>
    <submittedName>
        <fullName evidence="2">Histidine phosphatase family protein</fullName>
    </submittedName>
</protein>
<dbReference type="PANTHER" id="PTHR47623:SF1">
    <property type="entry name" value="OS09G0287300 PROTEIN"/>
    <property type="match status" value="1"/>
</dbReference>
<dbReference type="Gene3D" id="3.40.50.1240">
    <property type="entry name" value="Phosphoglycerate mutase-like"/>
    <property type="match status" value="1"/>
</dbReference>
<dbReference type="RefSeq" id="WP_225697068.1">
    <property type="nucleotide sequence ID" value="NZ_JAIXNE010000001.1"/>
</dbReference>
<dbReference type="Pfam" id="PF00300">
    <property type="entry name" value="His_Phos_1"/>
    <property type="match status" value="1"/>
</dbReference>
<dbReference type="InterPro" id="IPR029033">
    <property type="entry name" value="His_PPase_superfam"/>
</dbReference>
<gene>
    <name evidence="2" type="ORF">LDX50_03720</name>
</gene>
<organism evidence="2 3">
    <name type="scientific">Fulvivirga sedimenti</name>
    <dbReference type="NCBI Taxonomy" id="2879465"/>
    <lineage>
        <taxon>Bacteria</taxon>
        <taxon>Pseudomonadati</taxon>
        <taxon>Bacteroidota</taxon>
        <taxon>Cytophagia</taxon>
        <taxon>Cytophagales</taxon>
        <taxon>Fulvivirgaceae</taxon>
        <taxon>Fulvivirga</taxon>
    </lineage>
</organism>
<reference evidence="2" key="1">
    <citation type="submission" date="2021-09" db="EMBL/GenBank/DDBJ databases">
        <title>Fulvivirga sp. isolated from coastal sediment.</title>
        <authorList>
            <person name="Yu H."/>
        </authorList>
    </citation>
    <scope>NUCLEOTIDE SEQUENCE</scope>
    <source>
        <strain evidence="2">1062</strain>
    </source>
</reference>
<dbReference type="Proteomes" id="UP001139409">
    <property type="component" value="Unassembled WGS sequence"/>
</dbReference>
<keyword evidence="3" id="KW-1185">Reference proteome</keyword>
<dbReference type="PANTHER" id="PTHR47623">
    <property type="entry name" value="OS09G0287300 PROTEIN"/>
    <property type="match status" value="1"/>
</dbReference>
<dbReference type="CDD" id="cd07067">
    <property type="entry name" value="HP_PGM_like"/>
    <property type="match status" value="1"/>
</dbReference>
<evidence type="ECO:0000313" key="3">
    <source>
        <dbReference type="Proteomes" id="UP001139409"/>
    </source>
</evidence>
<dbReference type="InterPro" id="IPR013078">
    <property type="entry name" value="His_Pase_superF_clade-1"/>
</dbReference>
<proteinExistence type="predicted"/>
<feature type="binding site" evidence="1">
    <location>
        <position position="58"/>
    </location>
    <ligand>
        <name>substrate</name>
    </ligand>
</feature>
<sequence>MRSLLIFRHAKSSWDYPNLDDFDRPLNKRGGNDAPEMGARLKKSGYFPDLMISSPAKRAIDTCIAVAEAVGYPKKAIKKDERLYHASSGEILEILKKTDDLWLNVAIFGHNPGLTSFANYLNNTSIYNIPTAGMIMSDLDISSWKNIAFGKGIMRFFDFPKNR</sequence>
<dbReference type="AlphaFoldDB" id="A0A9X1HMY4"/>
<accession>A0A9X1HMY4</accession>
<dbReference type="EMBL" id="JAIXNE010000001">
    <property type="protein sequence ID" value="MCA6073960.1"/>
    <property type="molecule type" value="Genomic_DNA"/>
</dbReference>
<evidence type="ECO:0000256" key="1">
    <source>
        <dbReference type="PIRSR" id="PIRSR613078-2"/>
    </source>
</evidence>
<evidence type="ECO:0000313" key="2">
    <source>
        <dbReference type="EMBL" id="MCA6073960.1"/>
    </source>
</evidence>
<name>A0A9X1HMY4_9BACT</name>
<comment type="caution">
    <text evidence="2">The sequence shown here is derived from an EMBL/GenBank/DDBJ whole genome shotgun (WGS) entry which is preliminary data.</text>
</comment>
<dbReference type="SUPFAM" id="SSF53254">
    <property type="entry name" value="Phosphoglycerate mutase-like"/>
    <property type="match status" value="1"/>
</dbReference>